<evidence type="ECO:0000313" key="1">
    <source>
        <dbReference type="EMBL" id="CRY73588.1"/>
    </source>
</evidence>
<sequence length="135" mass="14239">MIRPVYLDDATGDLRAGGGSAGAQVDVLQWWQTHTLHAQGVGQQDMPIVVPYNLTVTGIRYRIHTAGSGGTIAAELRVGDPLTPLAGTAATPAVSPAWTAASIDLDADTLLWAYFTSVNATPGAQMKAELRVVRR</sequence>
<dbReference type="EMBL" id="LN868938">
    <property type="protein sequence ID" value="CRY73588.1"/>
    <property type="molecule type" value="Genomic_DNA"/>
</dbReference>
<dbReference type="AlphaFoldDB" id="A0A0H5NDD0"/>
<dbReference type="KEGG" id="nfr:ERS450000_00214"/>
<accession>A0A0H5NDD0</accession>
<dbReference type="Proteomes" id="UP000057820">
    <property type="component" value="Chromosome 1"/>
</dbReference>
<reference evidence="2" key="1">
    <citation type="submission" date="2015-03" db="EMBL/GenBank/DDBJ databases">
        <authorList>
            <consortium name="Pathogen Informatics"/>
        </authorList>
    </citation>
    <scope>NUCLEOTIDE SEQUENCE [LARGE SCALE GENOMIC DNA]</scope>
    <source>
        <strain evidence="2">NCTC11134</strain>
    </source>
</reference>
<name>A0A0H5NDD0_NOCFR</name>
<organism evidence="1 2">
    <name type="scientific">Nocardia farcinica</name>
    <dbReference type="NCBI Taxonomy" id="37329"/>
    <lineage>
        <taxon>Bacteria</taxon>
        <taxon>Bacillati</taxon>
        <taxon>Actinomycetota</taxon>
        <taxon>Actinomycetes</taxon>
        <taxon>Mycobacteriales</taxon>
        <taxon>Nocardiaceae</taxon>
        <taxon>Nocardia</taxon>
    </lineage>
</organism>
<gene>
    <name evidence="1" type="ORF">ERS450000_00214</name>
</gene>
<proteinExistence type="predicted"/>
<evidence type="ECO:0000313" key="2">
    <source>
        <dbReference type="Proteomes" id="UP000057820"/>
    </source>
</evidence>
<protein>
    <submittedName>
        <fullName evidence="1">Uncharacterized protein</fullName>
    </submittedName>
</protein>